<reference evidence="8 9" key="1">
    <citation type="journal article" date="2016" name="Nat. Commun.">
        <title>Thousands of microbial genomes shed light on interconnected biogeochemical processes in an aquifer system.</title>
        <authorList>
            <person name="Anantharaman K."/>
            <person name="Brown C.T."/>
            <person name="Hug L.A."/>
            <person name="Sharon I."/>
            <person name="Castelle C.J."/>
            <person name="Probst A.J."/>
            <person name="Thomas B.C."/>
            <person name="Singh A."/>
            <person name="Wilkins M.J."/>
            <person name="Karaoz U."/>
            <person name="Brodie E.L."/>
            <person name="Williams K.H."/>
            <person name="Hubbard S.S."/>
            <person name="Banfield J.F."/>
        </authorList>
    </citation>
    <scope>NUCLEOTIDE SEQUENCE [LARGE SCALE GENOMIC DNA]</scope>
</reference>
<dbReference type="InterPro" id="IPR039425">
    <property type="entry name" value="RNA_pol_sigma-70-like"/>
</dbReference>
<accession>A0A1G2HU56</accession>
<proteinExistence type="inferred from homology"/>
<dbReference type="InterPro" id="IPR013325">
    <property type="entry name" value="RNA_pol_sigma_r2"/>
</dbReference>
<keyword evidence="3" id="KW-0731">Sigma factor</keyword>
<evidence type="ECO:0000256" key="1">
    <source>
        <dbReference type="ARBA" id="ARBA00010641"/>
    </source>
</evidence>
<dbReference type="AlphaFoldDB" id="A0A1G2HU56"/>
<dbReference type="SUPFAM" id="SSF88946">
    <property type="entry name" value="Sigma2 domain of RNA polymerase sigma factors"/>
    <property type="match status" value="1"/>
</dbReference>
<gene>
    <name evidence="8" type="ORF">A2822_02755</name>
</gene>
<dbReference type="InterPro" id="IPR013249">
    <property type="entry name" value="RNA_pol_sigma70_r4_t2"/>
</dbReference>
<protein>
    <recommendedName>
        <fullName evidence="10">RNA polymerase sigma factor</fullName>
    </recommendedName>
</protein>
<comment type="similarity">
    <text evidence="1">Belongs to the sigma-70 factor family. ECF subfamily.</text>
</comment>
<dbReference type="SUPFAM" id="SSF88659">
    <property type="entry name" value="Sigma3 and sigma4 domains of RNA polymerase sigma factors"/>
    <property type="match status" value="1"/>
</dbReference>
<evidence type="ECO:0000256" key="3">
    <source>
        <dbReference type="ARBA" id="ARBA00023082"/>
    </source>
</evidence>
<evidence type="ECO:0008006" key="10">
    <source>
        <dbReference type="Google" id="ProtNLM"/>
    </source>
</evidence>
<dbReference type="PANTHER" id="PTHR43133:SF8">
    <property type="entry name" value="RNA POLYMERASE SIGMA FACTOR HI_1459-RELATED"/>
    <property type="match status" value="1"/>
</dbReference>
<evidence type="ECO:0000256" key="5">
    <source>
        <dbReference type="ARBA" id="ARBA00023163"/>
    </source>
</evidence>
<dbReference type="GO" id="GO:0006352">
    <property type="term" value="P:DNA-templated transcription initiation"/>
    <property type="evidence" value="ECO:0007669"/>
    <property type="project" value="InterPro"/>
</dbReference>
<comment type="caution">
    <text evidence="8">The sequence shown here is derived from an EMBL/GenBank/DDBJ whole genome shotgun (WGS) entry which is preliminary data.</text>
</comment>
<sequence>MDTHKEQFSLIYDQYIDKIYRFVYLKVSSQETAEDITSRVFTKAWEAYQKGQAIENMRAFLYKIAGNMAIDHYRQKDRKATVSTESVPQLIDDRTNIHDRAVLNADMDAIKAALASVKQEYQDVIIWHYLEDMPTEEIAQMTGRPAGTVRVMIHRGLEMLKDQLIEEA</sequence>
<dbReference type="CDD" id="cd06171">
    <property type="entry name" value="Sigma70_r4"/>
    <property type="match status" value="1"/>
</dbReference>
<dbReference type="EMBL" id="MHOP01000023">
    <property type="protein sequence ID" value="OGZ65408.1"/>
    <property type="molecule type" value="Genomic_DNA"/>
</dbReference>
<evidence type="ECO:0000256" key="4">
    <source>
        <dbReference type="ARBA" id="ARBA00023125"/>
    </source>
</evidence>
<name>A0A1G2HU56_9BACT</name>
<evidence type="ECO:0000256" key="2">
    <source>
        <dbReference type="ARBA" id="ARBA00023015"/>
    </source>
</evidence>
<dbReference type="NCBIfam" id="TIGR02937">
    <property type="entry name" value="sigma70-ECF"/>
    <property type="match status" value="1"/>
</dbReference>
<organism evidence="8 9">
    <name type="scientific">Candidatus Staskawiczbacteria bacterium RIFCSPHIGHO2_01_FULL_41_41</name>
    <dbReference type="NCBI Taxonomy" id="1802203"/>
    <lineage>
        <taxon>Bacteria</taxon>
        <taxon>Candidatus Staskawicziibacteriota</taxon>
    </lineage>
</organism>
<dbReference type="InterPro" id="IPR013324">
    <property type="entry name" value="RNA_pol_sigma_r3/r4-like"/>
</dbReference>
<keyword evidence="2" id="KW-0805">Transcription regulation</keyword>
<dbReference type="Gene3D" id="1.10.1740.10">
    <property type="match status" value="1"/>
</dbReference>
<evidence type="ECO:0000313" key="9">
    <source>
        <dbReference type="Proteomes" id="UP000178774"/>
    </source>
</evidence>
<keyword evidence="4" id="KW-0238">DNA-binding</keyword>
<keyword evidence="5" id="KW-0804">Transcription</keyword>
<dbReference type="Pfam" id="PF08281">
    <property type="entry name" value="Sigma70_r4_2"/>
    <property type="match status" value="1"/>
</dbReference>
<dbReference type="Proteomes" id="UP000178774">
    <property type="component" value="Unassembled WGS sequence"/>
</dbReference>
<dbReference type="InterPro" id="IPR036388">
    <property type="entry name" value="WH-like_DNA-bd_sf"/>
</dbReference>
<dbReference type="InterPro" id="IPR007627">
    <property type="entry name" value="RNA_pol_sigma70_r2"/>
</dbReference>
<feature type="domain" description="RNA polymerase sigma-70 region 2" evidence="6">
    <location>
        <begin position="11"/>
        <end position="78"/>
    </location>
</feature>
<dbReference type="Gene3D" id="1.10.10.10">
    <property type="entry name" value="Winged helix-like DNA-binding domain superfamily/Winged helix DNA-binding domain"/>
    <property type="match status" value="1"/>
</dbReference>
<dbReference type="PANTHER" id="PTHR43133">
    <property type="entry name" value="RNA POLYMERASE ECF-TYPE SIGMA FACTO"/>
    <property type="match status" value="1"/>
</dbReference>
<dbReference type="Pfam" id="PF04542">
    <property type="entry name" value="Sigma70_r2"/>
    <property type="match status" value="1"/>
</dbReference>
<dbReference type="GO" id="GO:0016987">
    <property type="term" value="F:sigma factor activity"/>
    <property type="evidence" value="ECO:0007669"/>
    <property type="project" value="UniProtKB-KW"/>
</dbReference>
<dbReference type="GO" id="GO:0003677">
    <property type="term" value="F:DNA binding"/>
    <property type="evidence" value="ECO:0007669"/>
    <property type="project" value="UniProtKB-KW"/>
</dbReference>
<dbReference type="InterPro" id="IPR014284">
    <property type="entry name" value="RNA_pol_sigma-70_dom"/>
</dbReference>
<evidence type="ECO:0000259" key="6">
    <source>
        <dbReference type="Pfam" id="PF04542"/>
    </source>
</evidence>
<feature type="domain" description="RNA polymerase sigma factor 70 region 4 type 2" evidence="7">
    <location>
        <begin position="108"/>
        <end position="160"/>
    </location>
</feature>
<evidence type="ECO:0000313" key="8">
    <source>
        <dbReference type="EMBL" id="OGZ65408.1"/>
    </source>
</evidence>
<evidence type="ECO:0000259" key="7">
    <source>
        <dbReference type="Pfam" id="PF08281"/>
    </source>
</evidence>